<gene>
    <name evidence="1" type="ORF">AVEN_34095_1</name>
</gene>
<comment type="caution">
    <text evidence="1">The sequence shown here is derived from an EMBL/GenBank/DDBJ whole genome shotgun (WGS) entry which is preliminary data.</text>
</comment>
<name>A0A4Y2CKH2_ARAVE</name>
<organism evidence="1 2">
    <name type="scientific">Araneus ventricosus</name>
    <name type="common">Orbweaver spider</name>
    <name type="synonym">Epeira ventricosa</name>
    <dbReference type="NCBI Taxonomy" id="182803"/>
    <lineage>
        <taxon>Eukaryota</taxon>
        <taxon>Metazoa</taxon>
        <taxon>Ecdysozoa</taxon>
        <taxon>Arthropoda</taxon>
        <taxon>Chelicerata</taxon>
        <taxon>Arachnida</taxon>
        <taxon>Araneae</taxon>
        <taxon>Araneomorphae</taxon>
        <taxon>Entelegynae</taxon>
        <taxon>Araneoidea</taxon>
        <taxon>Araneidae</taxon>
        <taxon>Araneus</taxon>
    </lineage>
</organism>
<accession>A0A4Y2CKH2</accession>
<feature type="non-terminal residue" evidence="1">
    <location>
        <position position="82"/>
    </location>
</feature>
<dbReference type="AlphaFoldDB" id="A0A4Y2CKH2"/>
<keyword evidence="2" id="KW-1185">Reference proteome</keyword>
<dbReference type="Proteomes" id="UP000499080">
    <property type="component" value="Unassembled WGS sequence"/>
</dbReference>
<proteinExistence type="predicted"/>
<dbReference type="EMBL" id="BGPR01163438">
    <property type="protein sequence ID" value="GBM04426.1"/>
    <property type="molecule type" value="Genomic_DNA"/>
</dbReference>
<evidence type="ECO:0000313" key="2">
    <source>
        <dbReference type="Proteomes" id="UP000499080"/>
    </source>
</evidence>
<protein>
    <submittedName>
        <fullName evidence="1">Uncharacterized protein</fullName>
    </submittedName>
</protein>
<sequence length="82" mass="9046">MLSSQYYCSTNSRESKLTETGLKRYLSTKQYSSSLPMAFDFSRLDPSDSKGLSSDFPSNSCYPFLDCPTNSGASSPVFLETS</sequence>
<evidence type="ECO:0000313" key="1">
    <source>
        <dbReference type="EMBL" id="GBM04426.1"/>
    </source>
</evidence>
<reference evidence="1 2" key="1">
    <citation type="journal article" date="2019" name="Sci. Rep.">
        <title>Orb-weaving spider Araneus ventricosus genome elucidates the spidroin gene catalogue.</title>
        <authorList>
            <person name="Kono N."/>
            <person name="Nakamura H."/>
            <person name="Ohtoshi R."/>
            <person name="Moran D.A.P."/>
            <person name="Shinohara A."/>
            <person name="Yoshida Y."/>
            <person name="Fujiwara M."/>
            <person name="Mori M."/>
            <person name="Tomita M."/>
            <person name="Arakawa K."/>
        </authorList>
    </citation>
    <scope>NUCLEOTIDE SEQUENCE [LARGE SCALE GENOMIC DNA]</scope>
</reference>